<dbReference type="Proteomes" id="UP000887580">
    <property type="component" value="Unplaced"/>
</dbReference>
<evidence type="ECO:0000313" key="1">
    <source>
        <dbReference type="Proteomes" id="UP000887580"/>
    </source>
</evidence>
<accession>A0AC35FQZ2</accession>
<reference evidence="2" key="1">
    <citation type="submission" date="2022-11" db="UniProtKB">
        <authorList>
            <consortium name="WormBaseParasite"/>
        </authorList>
    </citation>
    <scope>IDENTIFICATION</scope>
</reference>
<proteinExistence type="predicted"/>
<name>A0AC35FQZ2_9BILA</name>
<organism evidence="1 2">
    <name type="scientific">Panagrolaimus sp. PS1159</name>
    <dbReference type="NCBI Taxonomy" id="55785"/>
    <lineage>
        <taxon>Eukaryota</taxon>
        <taxon>Metazoa</taxon>
        <taxon>Ecdysozoa</taxon>
        <taxon>Nematoda</taxon>
        <taxon>Chromadorea</taxon>
        <taxon>Rhabditida</taxon>
        <taxon>Tylenchina</taxon>
        <taxon>Panagrolaimomorpha</taxon>
        <taxon>Panagrolaimoidea</taxon>
        <taxon>Panagrolaimidae</taxon>
        <taxon>Panagrolaimus</taxon>
    </lineage>
</organism>
<evidence type="ECO:0000313" key="2">
    <source>
        <dbReference type="WBParaSite" id="PS1159_v2.g20024.t2"/>
    </source>
</evidence>
<protein>
    <submittedName>
        <fullName evidence="2">Ladder protein</fullName>
    </submittedName>
</protein>
<sequence length="161" mass="18784">MTDNGQQIIRKLFLDAFSKSMNAEQKQELEQIVNNKNLTKQQIHDQIKALCEKSGSESVKKFDEIEKFIEGIKEHVSKKKKFDEIEKFIEEIKEHVSKKVKKVEGKLSSDAFTFVKHVQKIYEDKTITPIQEEQKLKELANNASPLLKKELKSYDICSHLF</sequence>
<dbReference type="WBParaSite" id="PS1159_v2.g20024.t2">
    <property type="protein sequence ID" value="PS1159_v2.g20024.t2"/>
    <property type="gene ID" value="PS1159_v2.g20024"/>
</dbReference>